<comment type="caution">
    <text evidence="1">The sequence shown here is derived from an EMBL/GenBank/DDBJ whole genome shotgun (WGS) entry which is preliminary data.</text>
</comment>
<dbReference type="STRING" id="1202772.A0A1V9ZIA2"/>
<organism evidence="1 2">
    <name type="scientific">Achlya hypogyna</name>
    <name type="common">Oomycete</name>
    <name type="synonym">Protoachlya hypogyna</name>
    <dbReference type="NCBI Taxonomy" id="1202772"/>
    <lineage>
        <taxon>Eukaryota</taxon>
        <taxon>Sar</taxon>
        <taxon>Stramenopiles</taxon>
        <taxon>Oomycota</taxon>
        <taxon>Saprolegniomycetes</taxon>
        <taxon>Saprolegniales</taxon>
        <taxon>Achlyaceae</taxon>
        <taxon>Achlya</taxon>
    </lineage>
</organism>
<proteinExistence type="predicted"/>
<keyword evidence="2" id="KW-1185">Reference proteome</keyword>
<evidence type="ECO:0000313" key="1">
    <source>
        <dbReference type="EMBL" id="OQR97722.1"/>
    </source>
</evidence>
<evidence type="ECO:0000313" key="2">
    <source>
        <dbReference type="Proteomes" id="UP000243579"/>
    </source>
</evidence>
<accession>A0A1V9ZIA2</accession>
<gene>
    <name evidence="1" type="ORF">ACHHYP_10068</name>
</gene>
<protein>
    <submittedName>
        <fullName evidence="1">Uncharacterized protein</fullName>
    </submittedName>
</protein>
<dbReference type="AlphaFoldDB" id="A0A1V9ZIA2"/>
<name>A0A1V9ZIA2_ACHHY</name>
<sequence length="967" mass="105519">MAGATSLHEIANGLLYSDVNLVRVSVHALSLTLVCSSRKLASLPHHAARARLESTVAHVERLVRDPAEAKRARNLIISLVSTVLTQSHDEKVGPKASLRTGERPHRLILVLRWLHRCDPAGVVLSIHRLLQVDDKKLLLRLYWILRDFVHALLVAGECSASDDKWTALLTTAVDHATKSTIPQGTVRAPTKLSVAAADAGLFVAHAVLISAPTDYPTEQTKHAAVSDRNGALRLQVCALLNEVLSWQAHKPQRALWVAGVAHLLQHELSLAFAVEFHHSALLLQSSFVPPASALERSLNHLASNKATRTAALRNLALVIGRRKTPLTLTEAQGLALAAQWHSHVDSPLFWAIARSVIQSEQWEPASRWSLISPLVAPCLDAPELPGWRPLYRLVREFEYPIASMIQTIRSATTPLAVLEAHLSFAALALQATPVPPVWLPAATTAVLDVYFHHPSQRARELSLPLLPRLDLRAVFAACGERVQHKAPSPLAELTLAFLFGRWNDALLPLLLNLVKNLGFLGTEAPTDVRASRDRLLSLLPPWLEHHVPAAAEDAVTDTVVLEFLADVNDATSLQVLRLVCKALPSAFPRVFKRMTRLACANTAALVCAETDAAMLPMLRPYLALRFATPEWWARCDTGALVELQELLVTGLCTDAVTPTVHRVLVDLVAKYPPQQTTPVVMALLSSSTLSDKSEGVLIYTLGYVVAQHLATLDAWGAPVLSFLMKVLSAPVQVDSAHQRNFVRGFLETPTAILHNAIVQTEGDLRWLDFVADAVLAGAWHRPHEAYPPCTALCRQSSISPTLRSHMSVVLLRSLERAALSPRVVERVVALLLQTFEDASSACDDVSLALEVTSATMLLCVNPRLQVLIQLVHVGAMNTACDPHTQLFKAVVRLLTIPDLSVKMTTEVLDALAMVLTKAPAAGKSPEFLKLMLAHFREICCTTADEAVASMASSLVDYIETMGSELLT</sequence>
<reference evidence="1 2" key="1">
    <citation type="journal article" date="2014" name="Genome Biol. Evol.">
        <title>The secreted proteins of Achlya hypogyna and Thraustotheca clavata identify the ancestral oomycete secretome and reveal gene acquisitions by horizontal gene transfer.</title>
        <authorList>
            <person name="Misner I."/>
            <person name="Blouin N."/>
            <person name="Leonard G."/>
            <person name="Richards T.A."/>
            <person name="Lane C.E."/>
        </authorList>
    </citation>
    <scope>NUCLEOTIDE SEQUENCE [LARGE SCALE GENOMIC DNA]</scope>
    <source>
        <strain evidence="1 2">ATCC 48635</strain>
    </source>
</reference>
<dbReference type="OrthoDB" id="75843at2759"/>
<dbReference type="Proteomes" id="UP000243579">
    <property type="component" value="Unassembled WGS sequence"/>
</dbReference>
<dbReference type="EMBL" id="JNBR01000098">
    <property type="protein sequence ID" value="OQR97722.1"/>
    <property type="molecule type" value="Genomic_DNA"/>
</dbReference>